<evidence type="ECO:0000313" key="5">
    <source>
        <dbReference type="EMBL" id="CAF1919060.1"/>
    </source>
</evidence>
<evidence type="ECO:0000313" key="8">
    <source>
        <dbReference type="EMBL" id="CAF3949616.1"/>
    </source>
</evidence>
<dbReference type="Proteomes" id="UP000663842">
    <property type="component" value="Unassembled WGS sequence"/>
</dbReference>
<dbReference type="Proteomes" id="UP000681967">
    <property type="component" value="Unassembled WGS sequence"/>
</dbReference>
<dbReference type="EMBL" id="CAJOBH010004040">
    <property type="protein sequence ID" value="CAF3975647.1"/>
    <property type="molecule type" value="Genomic_DNA"/>
</dbReference>
<sequence length="248" mass="28061">MATNASSNTVRIVCISDTHSRYHFALPPGDILVHAGDFTLSGQQIEVENFIKWLKTLNQYRLKVIIAGNHDLTLEPEFYERTWQTWHNRQKEDYEKIGQLIRDPSLATDHGIIYLEQQEFTDEKTGLKFFGSPYQPEFCGWAFNLPIDSPQIAEVWSKIPNDLDVLITHGPPANILDTTITGGHAGCPRLLTRVKQVKPRLHVFGHIHEAYGHEVQGSTMFVNASTCDLRYQPGQPPIAVDLEVKGTN</sequence>
<dbReference type="Proteomes" id="UP000663855">
    <property type="component" value="Unassembled WGS sequence"/>
</dbReference>
<evidence type="ECO:0000313" key="6">
    <source>
        <dbReference type="EMBL" id="CAF2224843.1"/>
    </source>
</evidence>
<evidence type="ECO:0000313" key="4">
    <source>
        <dbReference type="EMBL" id="CAF1680983.1"/>
    </source>
</evidence>
<reference evidence="4" key="1">
    <citation type="submission" date="2021-02" db="EMBL/GenBank/DDBJ databases">
        <authorList>
            <person name="Nowell W R."/>
        </authorList>
    </citation>
    <scope>NUCLEOTIDE SEQUENCE</scope>
</reference>
<evidence type="ECO:0000313" key="11">
    <source>
        <dbReference type="Proteomes" id="UP000663834"/>
    </source>
</evidence>
<dbReference type="PANTHER" id="PTHR12905:SF0">
    <property type="entry name" value="CALCINEURIN-LIKE PHOSPHOESTERASE DOMAIN-CONTAINING PROTEIN"/>
    <property type="match status" value="1"/>
</dbReference>
<dbReference type="SUPFAM" id="SSF56300">
    <property type="entry name" value="Metallo-dependent phosphatases"/>
    <property type="match status" value="1"/>
</dbReference>
<evidence type="ECO:0000313" key="7">
    <source>
        <dbReference type="EMBL" id="CAF3800036.1"/>
    </source>
</evidence>
<dbReference type="Proteomes" id="UP000676336">
    <property type="component" value="Unassembled WGS sequence"/>
</dbReference>
<dbReference type="Pfam" id="PF00149">
    <property type="entry name" value="Metallophos"/>
    <property type="match status" value="1"/>
</dbReference>
<dbReference type="Gene3D" id="3.60.21.10">
    <property type="match status" value="1"/>
</dbReference>
<feature type="domain" description="Calcineurin-like phosphoesterase" evidence="2">
    <location>
        <begin position="11"/>
        <end position="209"/>
    </location>
</feature>
<protein>
    <recommendedName>
        <fullName evidence="2">Calcineurin-like phosphoesterase domain-containing protein</fullName>
    </recommendedName>
</protein>
<dbReference type="EMBL" id="CAJNRG010017429">
    <property type="protein sequence ID" value="CAF2224843.1"/>
    <property type="molecule type" value="Genomic_DNA"/>
</dbReference>
<dbReference type="EMBL" id="CAJOBI010080422">
    <property type="protein sequence ID" value="CAF4496297.1"/>
    <property type="molecule type" value="Genomic_DNA"/>
</dbReference>
<dbReference type="EMBL" id="CAJNOW010020699">
    <property type="protein sequence ID" value="CAF1680983.1"/>
    <property type="molecule type" value="Genomic_DNA"/>
</dbReference>
<dbReference type="PANTHER" id="PTHR12905">
    <property type="entry name" value="METALLOPHOSPHOESTERASE"/>
    <property type="match status" value="1"/>
</dbReference>
<gene>
    <name evidence="9" type="ORF">BYL167_LOCUS12328</name>
    <name evidence="3" type="ORF">CJN711_LOCUS12935</name>
    <name evidence="8" type="ORF">GIL414_LOCUS9022</name>
    <name evidence="4" type="ORF">KQP761_LOCUS36586</name>
    <name evidence="5" type="ORF">MBJ925_LOCUS1620</name>
    <name evidence="10" type="ORF">SMN809_LOCUS34709</name>
    <name evidence="7" type="ORF">UXM345_LOCUS4753</name>
    <name evidence="6" type="ORF">XDN619_LOCUS33993</name>
</gene>
<dbReference type="Proteomes" id="UP000663887">
    <property type="component" value="Unassembled WGS sequence"/>
</dbReference>
<dbReference type="EMBL" id="CAJOBJ010003009">
    <property type="protein sequence ID" value="CAF3949616.1"/>
    <property type="molecule type" value="Genomic_DNA"/>
</dbReference>
<dbReference type="InterPro" id="IPR051693">
    <property type="entry name" value="UPF0046_metallophosphoest"/>
</dbReference>
<evidence type="ECO:0000313" key="10">
    <source>
        <dbReference type="EMBL" id="CAF4496297.1"/>
    </source>
</evidence>
<dbReference type="CDD" id="cd07379">
    <property type="entry name" value="MPP_239FB"/>
    <property type="match status" value="1"/>
</dbReference>
<comment type="similarity">
    <text evidence="1">Belongs to the UPF0046 family.</text>
</comment>
<evidence type="ECO:0000313" key="9">
    <source>
        <dbReference type="EMBL" id="CAF3975647.1"/>
    </source>
</evidence>
<proteinExistence type="inferred from homology"/>
<dbReference type="EMBL" id="CAJNRE010000105">
    <property type="protein sequence ID" value="CAF1919060.1"/>
    <property type="molecule type" value="Genomic_DNA"/>
</dbReference>
<evidence type="ECO:0000259" key="2">
    <source>
        <dbReference type="Pfam" id="PF00149"/>
    </source>
</evidence>
<organism evidence="4 11">
    <name type="scientific">Rotaria magnacalcarata</name>
    <dbReference type="NCBI Taxonomy" id="392030"/>
    <lineage>
        <taxon>Eukaryota</taxon>
        <taxon>Metazoa</taxon>
        <taxon>Spiralia</taxon>
        <taxon>Gnathifera</taxon>
        <taxon>Rotifera</taxon>
        <taxon>Eurotatoria</taxon>
        <taxon>Bdelloidea</taxon>
        <taxon>Philodinida</taxon>
        <taxon>Philodinidae</taxon>
        <taxon>Rotaria</taxon>
    </lineage>
</organism>
<dbReference type="Proteomes" id="UP000663834">
    <property type="component" value="Unassembled WGS sequence"/>
</dbReference>
<evidence type="ECO:0000256" key="1">
    <source>
        <dbReference type="ARBA" id="ARBA00007993"/>
    </source>
</evidence>
<dbReference type="Proteomes" id="UP000663824">
    <property type="component" value="Unassembled WGS sequence"/>
</dbReference>
<dbReference type="EMBL" id="CAJOBF010000334">
    <property type="protein sequence ID" value="CAF3800036.1"/>
    <property type="molecule type" value="Genomic_DNA"/>
</dbReference>
<dbReference type="InterPro" id="IPR029052">
    <property type="entry name" value="Metallo-depent_PP-like"/>
</dbReference>
<comment type="caution">
    <text evidence="4">The sequence shown here is derived from an EMBL/GenBank/DDBJ whole genome shotgun (WGS) entry which is preliminary data.</text>
</comment>
<dbReference type="InterPro" id="IPR004843">
    <property type="entry name" value="Calcineurin-like_PHP"/>
</dbReference>
<dbReference type="OrthoDB" id="630188at2759"/>
<dbReference type="GO" id="GO:0016787">
    <property type="term" value="F:hydrolase activity"/>
    <property type="evidence" value="ECO:0007669"/>
    <property type="project" value="InterPro"/>
</dbReference>
<evidence type="ECO:0000313" key="3">
    <source>
        <dbReference type="EMBL" id="CAF1219567.1"/>
    </source>
</evidence>
<dbReference type="AlphaFoldDB" id="A0A816H126"/>
<accession>A0A816H126</accession>
<dbReference type="Proteomes" id="UP000681720">
    <property type="component" value="Unassembled WGS sequence"/>
</dbReference>
<name>A0A816H126_9BILA</name>
<dbReference type="EMBL" id="CAJNOV010005615">
    <property type="protein sequence ID" value="CAF1219567.1"/>
    <property type="molecule type" value="Genomic_DNA"/>
</dbReference>